<organism evidence="1 2">
    <name type="scientific">Pseudomonas lurida</name>
    <dbReference type="NCBI Taxonomy" id="244566"/>
    <lineage>
        <taxon>Bacteria</taxon>
        <taxon>Pseudomonadati</taxon>
        <taxon>Pseudomonadota</taxon>
        <taxon>Gammaproteobacteria</taxon>
        <taxon>Pseudomonadales</taxon>
        <taxon>Pseudomonadaceae</taxon>
        <taxon>Pseudomonas</taxon>
    </lineage>
</organism>
<evidence type="ECO:0008006" key="3">
    <source>
        <dbReference type="Google" id="ProtNLM"/>
    </source>
</evidence>
<dbReference type="RefSeq" id="WP_098465543.1">
    <property type="nucleotide sequence ID" value="NZ_CP117450.1"/>
</dbReference>
<evidence type="ECO:0000313" key="1">
    <source>
        <dbReference type="EMBL" id="WLH07249.1"/>
    </source>
</evidence>
<accession>A0ABY9FVB8</accession>
<dbReference type="GeneID" id="99719261"/>
<dbReference type="EMBL" id="CP117450">
    <property type="protein sequence ID" value="WLH07249.1"/>
    <property type="molecule type" value="Genomic_DNA"/>
</dbReference>
<sequence>MGMTKPFEVRDSWVLVDSMVDTYSEIAEEAFGCFLFENGNPVPRPQWPSDATAYDRQKSRKIVAGIKTIVFSAMALEAAAYEFATLQLGERLAKTYLDKLDVVGKWLVIPRLVCGRSLHEDGPAINGLRALVKARNALVHHKSKEWDRTHAHIDAMDAQREQFEQVQVPNAFKTLILLSLELNAVLETDGPLPPFEDSWIHATPRNSLVEQVVHRCREVHRNNWRGG</sequence>
<reference evidence="1 2" key="1">
    <citation type="submission" date="2023-02" db="EMBL/GenBank/DDBJ databases">
        <title>Evolution of Hrp T3SS in non-pathogenic Pseudomonas fluorescens.</title>
        <authorList>
            <person name="Liao K."/>
            <person name="Wei H."/>
            <person name="Gu Y."/>
        </authorList>
    </citation>
    <scope>NUCLEOTIDE SEQUENCE [LARGE SCALE GENOMIC DNA]</scope>
    <source>
        <strain evidence="1 2">FP2043</strain>
    </source>
</reference>
<name>A0ABY9FVB8_9PSED</name>
<evidence type="ECO:0000313" key="2">
    <source>
        <dbReference type="Proteomes" id="UP001236748"/>
    </source>
</evidence>
<proteinExistence type="predicted"/>
<gene>
    <name evidence="1" type="ORF">PSH67_00900</name>
</gene>
<protein>
    <recommendedName>
        <fullName evidence="3">Apea-like HEPN domain-containing protein</fullName>
    </recommendedName>
</protein>
<dbReference type="Proteomes" id="UP001236748">
    <property type="component" value="Chromosome"/>
</dbReference>
<keyword evidence="2" id="KW-1185">Reference proteome</keyword>